<proteinExistence type="predicted"/>
<dbReference type="AlphaFoldDB" id="A0A8H6REV7"/>
<gene>
    <name evidence="1" type="ORF">HII31_07259</name>
</gene>
<dbReference type="Gene3D" id="3.10.450.50">
    <property type="match status" value="1"/>
</dbReference>
<dbReference type="EMBL" id="JABCIY010000158">
    <property type="protein sequence ID" value="KAF7191236.1"/>
    <property type="molecule type" value="Genomic_DNA"/>
</dbReference>
<dbReference type="Proteomes" id="UP000660729">
    <property type="component" value="Unassembled WGS sequence"/>
</dbReference>
<dbReference type="InterPro" id="IPR032710">
    <property type="entry name" value="NTF2-like_dom_sf"/>
</dbReference>
<evidence type="ECO:0000313" key="2">
    <source>
        <dbReference type="Proteomes" id="UP000660729"/>
    </source>
</evidence>
<comment type="caution">
    <text evidence="1">The sequence shown here is derived from an EMBL/GenBank/DDBJ whole genome shotgun (WGS) entry which is preliminary data.</text>
</comment>
<evidence type="ECO:0000313" key="1">
    <source>
        <dbReference type="EMBL" id="KAF7191236.1"/>
    </source>
</evidence>
<keyword evidence="2" id="KW-1185">Reference proteome</keyword>
<protein>
    <submittedName>
        <fullName evidence="1">Uncharacterized protein</fullName>
    </submittedName>
</protein>
<dbReference type="OrthoDB" id="3621521at2759"/>
<organism evidence="1 2">
    <name type="scientific">Pseudocercospora fuligena</name>
    <dbReference type="NCBI Taxonomy" id="685502"/>
    <lineage>
        <taxon>Eukaryota</taxon>
        <taxon>Fungi</taxon>
        <taxon>Dikarya</taxon>
        <taxon>Ascomycota</taxon>
        <taxon>Pezizomycotina</taxon>
        <taxon>Dothideomycetes</taxon>
        <taxon>Dothideomycetidae</taxon>
        <taxon>Mycosphaerellales</taxon>
        <taxon>Mycosphaerellaceae</taxon>
        <taxon>Pseudocercospora</taxon>
    </lineage>
</organism>
<sequence>MKPEQKEDIARLLESRTHDIFDAVDCRNFDPDSPIWSYLANDIVIETELFGQLEKQTKETWLKYLRVLFTENPDMRNHITSMETKVSENAAWAETFSTLETTGIAMIPGVKKDTLAIYTWRKLNGRWVIVKTKSISGLDHANYVP</sequence>
<name>A0A8H6REV7_9PEZI</name>
<accession>A0A8H6REV7</accession>
<reference evidence="1" key="1">
    <citation type="submission" date="2020-04" db="EMBL/GenBank/DDBJ databases">
        <title>Draft genome resource of the tomato pathogen Pseudocercospora fuligena.</title>
        <authorList>
            <person name="Zaccaron A."/>
        </authorList>
    </citation>
    <scope>NUCLEOTIDE SEQUENCE</scope>
    <source>
        <strain evidence="1">PF001</strain>
    </source>
</reference>
<dbReference type="SUPFAM" id="SSF54427">
    <property type="entry name" value="NTF2-like"/>
    <property type="match status" value="1"/>
</dbReference>